<proteinExistence type="predicted"/>
<gene>
    <name evidence="1" type="ORF">NDU88_002887</name>
</gene>
<accession>A0AAV7SBU6</accession>
<sequence>MKALMRASQCHVPVGLGPLPGALGLLGPVVSQEDWICCCLYPVLWENESAYERKSVPVGLGRPPVTLGLLGPVVSPQDWICSCSRPALWENESVYECESVPVGLGQPPGPYAFWNT</sequence>
<comment type="caution">
    <text evidence="1">The sequence shown here is derived from an EMBL/GenBank/DDBJ whole genome shotgun (WGS) entry which is preliminary data.</text>
</comment>
<dbReference type="EMBL" id="JANPWB010000008">
    <property type="protein sequence ID" value="KAJ1162419.1"/>
    <property type="molecule type" value="Genomic_DNA"/>
</dbReference>
<protein>
    <submittedName>
        <fullName evidence="1">Uncharacterized protein</fullName>
    </submittedName>
</protein>
<keyword evidence="2" id="KW-1185">Reference proteome</keyword>
<name>A0AAV7SBU6_PLEWA</name>
<reference evidence="1" key="1">
    <citation type="journal article" date="2022" name="bioRxiv">
        <title>Sequencing and chromosome-scale assembly of the giantPleurodeles waltlgenome.</title>
        <authorList>
            <person name="Brown T."/>
            <person name="Elewa A."/>
            <person name="Iarovenko S."/>
            <person name="Subramanian E."/>
            <person name="Araus A.J."/>
            <person name="Petzold A."/>
            <person name="Susuki M."/>
            <person name="Suzuki K.-i.T."/>
            <person name="Hayashi T."/>
            <person name="Toyoda A."/>
            <person name="Oliveira C."/>
            <person name="Osipova E."/>
            <person name="Leigh N.D."/>
            <person name="Simon A."/>
            <person name="Yun M.H."/>
        </authorList>
    </citation>
    <scope>NUCLEOTIDE SEQUENCE</scope>
    <source>
        <strain evidence="1">20211129_DDA</strain>
        <tissue evidence="1">Liver</tissue>
    </source>
</reference>
<evidence type="ECO:0000313" key="1">
    <source>
        <dbReference type="EMBL" id="KAJ1162419.1"/>
    </source>
</evidence>
<organism evidence="1 2">
    <name type="scientific">Pleurodeles waltl</name>
    <name type="common">Iberian ribbed newt</name>
    <dbReference type="NCBI Taxonomy" id="8319"/>
    <lineage>
        <taxon>Eukaryota</taxon>
        <taxon>Metazoa</taxon>
        <taxon>Chordata</taxon>
        <taxon>Craniata</taxon>
        <taxon>Vertebrata</taxon>
        <taxon>Euteleostomi</taxon>
        <taxon>Amphibia</taxon>
        <taxon>Batrachia</taxon>
        <taxon>Caudata</taxon>
        <taxon>Salamandroidea</taxon>
        <taxon>Salamandridae</taxon>
        <taxon>Pleurodelinae</taxon>
        <taxon>Pleurodeles</taxon>
    </lineage>
</organism>
<dbReference type="AlphaFoldDB" id="A0AAV7SBU6"/>
<dbReference type="Proteomes" id="UP001066276">
    <property type="component" value="Chromosome 4_2"/>
</dbReference>
<evidence type="ECO:0000313" key="2">
    <source>
        <dbReference type="Proteomes" id="UP001066276"/>
    </source>
</evidence>